<dbReference type="Proteomes" id="UP001283361">
    <property type="component" value="Unassembled WGS sequence"/>
</dbReference>
<feature type="region of interest" description="Disordered" evidence="1">
    <location>
        <begin position="1"/>
        <end position="20"/>
    </location>
</feature>
<gene>
    <name evidence="2" type="ORF">RRG08_062704</name>
</gene>
<reference evidence="2" key="1">
    <citation type="journal article" date="2023" name="G3 (Bethesda)">
        <title>A reference genome for the long-term kleptoplast-retaining sea slug Elysia crispata morphotype clarki.</title>
        <authorList>
            <person name="Eastman K.E."/>
            <person name="Pendleton A.L."/>
            <person name="Shaikh M.A."/>
            <person name="Suttiyut T."/>
            <person name="Ogas R."/>
            <person name="Tomko P."/>
            <person name="Gavelis G."/>
            <person name="Widhalm J.R."/>
            <person name="Wisecaver J.H."/>
        </authorList>
    </citation>
    <scope>NUCLEOTIDE SEQUENCE</scope>
    <source>
        <strain evidence="2">ECLA1</strain>
    </source>
</reference>
<comment type="caution">
    <text evidence="2">The sequence shown here is derived from an EMBL/GenBank/DDBJ whole genome shotgun (WGS) entry which is preliminary data.</text>
</comment>
<name>A0AAE1ABQ8_9GAST</name>
<evidence type="ECO:0000256" key="1">
    <source>
        <dbReference type="SAM" id="MobiDB-lite"/>
    </source>
</evidence>
<protein>
    <submittedName>
        <fullName evidence="2">Uncharacterized protein</fullName>
    </submittedName>
</protein>
<accession>A0AAE1ABQ8</accession>
<evidence type="ECO:0000313" key="2">
    <source>
        <dbReference type="EMBL" id="KAK3784959.1"/>
    </source>
</evidence>
<evidence type="ECO:0000313" key="3">
    <source>
        <dbReference type="Proteomes" id="UP001283361"/>
    </source>
</evidence>
<dbReference type="EMBL" id="JAWDGP010002178">
    <property type="protein sequence ID" value="KAK3784959.1"/>
    <property type="molecule type" value="Genomic_DNA"/>
</dbReference>
<dbReference type="AlphaFoldDB" id="A0AAE1ABQ8"/>
<keyword evidence="3" id="KW-1185">Reference proteome</keyword>
<proteinExistence type="predicted"/>
<sequence>MRETRPVPVGKAVQCPEKQPGPDDELFIKSVALFTLVPDSTDPSQLHTVSLQIELVDEDNLLKDNIFQHVEVHISRRSSVLRV</sequence>
<organism evidence="2 3">
    <name type="scientific">Elysia crispata</name>
    <name type="common">lettuce slug</name>
    <dbReference type="NCBI Taxonomy" id="231223"/>
    <lineage>
        <taxon>Eukaryota</taxon>
        <taxon>Metazoa</taxon>
        <taxon>Spiralia</taxon>
        <taxon>Lophotrochozoa</taxon>
        <taxon>Mollusca</taxon>
        <taxon>Gastropoda</taxon>
        <taxon>Heterobranchia</taxon>
        <taxon>Euthyneura</taxon>
        <taxon>Panpulmonata</taxon>
        <taxon>Sacoglossa</taxon>
        <taxon>Placobranchoidea</taxon>
        <taxon>Plakobranchidae</taxon>
        <taxon>Elysia</taxon>
    </lineage>
</organism>